<feature type="region of interest" description="Disordered" evidence="2">
    <location>
        <begin position="432"/>
        <end position="460"/>
    </location>
</feature>
<feature type="domain" description="Integrase zinc-binding" evidence="3">
    <location>
        <begin position="251"/>
        <end position="300"/>
    </location>
</feature>
<dbReference type="GO" id="GO:0003676">
    <property type="term" value="F:nucleic acid binding"/>
    <property type="evidence" value="ECO:0007669"/>
    <property type="project" value="InterPro"/>
</dbReference>
<dbReference type="SUPFAM" id="SSF53098">
    <property type="entry name" value="Ribonuclease H-like"/>
    <property type="match status" value="1"/>
</dbReference>
<dbReference type="Gene3D" id="3.30.420.10">
    <property type="entry name" value="Ribonuclease H-like superfamily/Ribonuclease H"/>
    <property type="match status" value="1"/>
</dbReference>
<evidence type="ECO:0000313" key="5">
    <source>
        <dbReference type="Proteomes" id="UP001174136"/>
    </source>
</evidence>
<dbReference type="EMBL" id="JAOPHQ010000290">
    <property type="protein sequence ID" value="KAK0155313.1"/>
    <property type="molecule type" value="Genomic_DNA"/>
</dbReference>
<dbReference type="Proteomes" id="UP001174136">
    <property type="component" value="Unassembled WGS sequence"/>
</dbReference>
<dbReference type="Pfam" id="PF17921">
    <property type="entry name" value="Integrase_H2C2"/>
    <property type="match status" value="1"/>
</dbReference>
<gene>
    <name evidence="4" type="ORF">N1851_002322</name>
</gene>
<dbReference type="InterPro" id="IPR036397">
    <property type="entry name" value="RNaseH_sf"/>
</dbReference>
<keyword evidence="5" id="KW-1185">Reference proteome</keyword>
<keyword evidence="1" id="KW-0175">Coiled coil</keyword>
<dbReference type="AlphaFoldDB" id="A0AA47PCC0"/>
<dbReference type="InterPro" id="IPR012337">
    <property type="entry name" value="RNaseH-like_sf"/>
</dbReference>
<reference evidence="4" key="1">
    <citation type="journal article" date="2023" name="Front. Mar. Sci.">
        <title>A new Merluccius polli reference genome to investigate the effects of global change in West African waters.</title>
        <authorList>
            <person name="Mateo J.L."/>
            <person name="Blanco-Fernandez C."/>
            <person name="Garcia-Vazquez E."/>
            <person name="Machado-Schiaffino G."/>
        </authorList>
    </citation>
    <scope>NUCLEOTIDE SEQUENCE</scope>
    <source>
        <strain evidence="4">C29</strain>
        <tissue evidence="4">Fin</tissue>
    </source>
</reference>
<proteinExistence type="predicted"/>
<dbReference type="Pfam" id="PF05380">
    <property type="entry name" value="Peptidase_A17"/>
    <property type="match status" value="1"/>
</dbReference>
<accession>A0AA47PCC0</accession>
<dbReference type="Gene3D" id="1.10.340.70">
    <property type="match status" value="1"/>
</dbReference>
<feature type="compositionally biased region" description="Polar residues" evidence="2">
    <location>
        <begin position="451"/>
        <end position="460"/>
    </location>
</feature>
<name>A0AA47PCC0_MERPO</name>
<evidence type="ECO:0000256" key="2">
    <source>
        <dbReference type="SAM" id="MobiDB-lite"/>
    </source>
</evidence>
<evidence type="ECO:0000256" key="1">
    <source>
        <dbReference type="SAM" id="Coils"/>
    </source>
</evidence>
<evidence type="ECO:0000313" key="4">
    <source>
        <dbReference type="EMBL" id="KAK0155313.1"/>
    </source>
</evidence>
<dbReference type="PANTHER" id="PTHR47331">
    <property type="entry name" value="PHD-TYPE DOMAIN-CONTAINING PROTEIN"/>
    <property type="match status" value="1"/>
</dbReference>
<feature type="coiled-coil region" evidence="1">
    <location>
        <begin position="156"/>
        <end position="183"/>
    </location>
</feature>
<dbReference type="PANTHER" id="PTHR47331:SF3">
    <property type="match status" value="1"/>
</dbReference>
<sequence>MLQDKPMTRRGILSVVNSIYDPLGFLAPVILPAKLLLKELCKEQHGWDKDIGVKHAKDWKIWIEDVTHLSNFHVNRCLKSLDFGCTASAQLHHFSDASEYAYGTLDRKEGSLLNDPEVKNKVTVNTIKVCEDMEPMNELINYHSSWHELKRSVAWILKVKETLWKLKEERKELSRAISQTEKDPDKQKLKLEQHMKKVKGTIGKKSLTLDDLVTAESEIIQFSQKQQFGEDIENTAEGQTAWPQAHSGVVTLILRDIHQRTGHCGRSYVLAQLRRKYWIPQANSAIRKIISKCTTCRRINGKVGEQKMACLPEDRLLPDKPPFTNTGVDFFGPFNVKRGRGTVKRYGVMFTCLTLRAVHIEVADSLDTDSCINAIRRFISRRGQVTIMRSDNGTNFVSSERELREAIQLDNGKIERDLQPKGIKWIFNSPAASHQGGVWERANPDGEKNPQFPTERTSSE</sequence>
<protein>
    <recommendedName>
        <fullName evidence="3">Integrase zinc-binding domain-containing protein</fullName>
    </recommendedName>
</protein>
<evidence type="ECO:0000259" key="3">
    <source>
        <dbReference type="Pfam" id="PF17921"/>
    </source>
</evidence>
<dbReference type="InterPro" id="IPR041588">
    <property type="entry name" value="Integrase_H2C2"/>
</dbReference>
<organism evidence="4 5">
    <name type="scientific">Merluccius polli</name>
    <name type="common">Benguela hake</name>
    <name type="synonym">Merluccius cadenati</name>
    <dbReference type="NCBI Taxonomy" id="89951"/>
    <lineage>
        <taxon>Eukaryota</taxon>
        <taxon>Metazoa</taxon>
        <taxon>Chordata</taxon>
        <taxon>Craniata</taxon>
        <taxon>Vertebrata</taxon>
        <taxon>Euteleostomi</taxon>
        <taxon>Actinopterygii</taxon>
        <taxon>Neopterygii</taxon>
        <taxon>Teleostei</taxon>
        <taxon>Neoteleostei</taxon>
        <taxon>Acanthomorphata</taxon>
        <taxon>Zeiogadaria</taxon>
        <taxon>Gadariae</taxon>
        <taxon>Gadiformes</taxon>
        <taxon>Gadoidei</taxon>
        <taxon>Merlucciidae</taxon>
        <taxon>Merluccius</taxon>
    </lineage>
</organism>
<dbReference type="InterPro" id="IPR008042">
    <property type="entry name" value="Retrotrans_Pao"/>
</dbReference>
<comment type="caution">
    <text evidence="4">The sequence shown here is derived from an EMBL/GenBank/DDBJ whole genome shotgun (WGS) entry which is preliminary data.</text>
</comment>